<reference evidence="1" key="1">
    <citation type="submission" date="2020-12" db="EMBL/GenBank/DDBJ databases">
        <title>Bacterial novel species Flavobacterium sp. SE-1-e isolated from soil.</title>
        <authorList>
            <person name="Jung H.-Y."/>
        </authorList>
    </citation>
    <scope>NUCLEOTIDE SEQUENCE</scope>
    <source>
        <strain evidence="1">SE-1-e</strain>
    </source>
</reference>
<dbReference type="EMBL" id="JAEHFV010000003">
    <property type="protein sequence ID" value="MBK0370170.1"/>
    <property type="molecule type" value="Genomic_DNA"/>
</dbReference>
<evidence type="ECO:0000313" key="1">
    <source>
        <dbReference type="EMBL" id="MBK0370170.1"/>
    </source>
</evidence>
<sequence>MDYDKLSLSRDKDIIIPRALYATTPDTFEEDIKKLENLYSSKTIVKYLKQTTEKISNKVCLLVAKRYNVEPFVRFSL</sequence>
<organism evidence="1 2">
    <name type="scientific">Flavobacterium agrisoli</name>
    <dbReference type="NCBI Taxonomy" id="2793066"/>
    <lineage>
        <taxon>Bacteria</taxon>
        <taxon>Pseudomonadati</taxon>
        <taxon>Bacteroidota</taxon>
        <taxon>Flavobacteriia</taxon>
        <taxon>Flavobacteriales</taxon>
        <taxon>Flavobacteriaceae</taxon>
        <taxon>Flavobacterium</taxon>
    </lineage>
</organism>
<name>A0A934UK74_9FLAO</name>
<evidence type="ECO:0000313" key="2">
    <source>
        <dbReference type="Proteomes" id="UP000609172"/>
    </source>
</evidence>
<keyword evidence="2" id="KW-1185">Reference proteome</keyword>
<dbReference type="Proteomes" id="UP000609172">
    <property type="component" value="Unassembled WGS sequence"/>
</dbReference>
<dbReference type="AlphaFoldDB" id="A0A934UK74"/>
<accession>A0A934UK74</accession>
<proteinExistence type="predicted"/>
<comment type="caution">
    <text evidence="1">The sequence shown here is derived from an EMBL/GenBank/DDBJ whole genome shotgun (WGS) entry which is preliminary data.</text>
</comment>
<protein>
    <submittedName>
        <fullName evidence="1">Uncharacterized protein</fullName>
    </submittedName>
</protein>
<gene>
    <name evidence="1" type="ORF">I5M07_09985</name>
</gene>